<dbReference type="HOGENOM" id="CLU_204650_0_0_5"/>
<dbReference type="OrthoDB" id="8255831at2"/>
<dbReference type="Proteomes" id="UP000008809">
    <property type="component" value="Chromosome"/>
</dbReference>
<dbReference type="EMBL" id="CP000250">
    <property type="protein sequence ID" value="ABD07244.1"/>
    <property type="molecule type" value="Genomic_DNA"/>
</dbReference>
<evidence type="ECO:0000313" key="3">
    <source>
        <dbReference type="Proteomes" id="UP000008809"/>
    </source>
</evidence>
<gene>
    <name evidence="2" type="ordered locus">RPB_2540</name>
</gene>
<evidence type="ECO:0000313" key="2">
    <source>
        <dbReference type="EMBL" id="ABD07244.1"/>
    </source>
</evidence>
<organism evidence="2 3">
    <name type="scientific">Rhodopseudomonas palustris (strain HaA2)</name>
    <dbReference type="NCBI Taxonomy" id="316058"/>
    <lineage>
        <taxon>Bacteria</taxon>
        <taxon>Pseudomonadati</taxon>
        <taxon>Pseudomonadota</taxon>
        <taxon>Alphaproteobacteria</taxon>
        <taxon>Hyphomicrobiales</taxon>
        <taxon>Nitrobacteraceae</taxon>
        <taxon>Rhodopseudomonas</taxon>
    </lineage>
</organism>
<reference evidence="2 3" key="1">
    <citation type="submission" date="2006-01" db="EMBL/GenBank/DDBJ databases">
        <title>Complete sequence of Rhodopseudomonas palustris HaA2.</title>
        <authorList>
            <consortium name="US DOE Joint Genome Institute"/>
            <person name="Copeland A."/>
            <person name="Lucas S."/>
            <person name="Lapidus A."/>
            <person name="Barry K."/>
            <person name="Detter J.C."/>
            <person name="Glavina T."/>
            <person name="Hammon N."/>
            <person name="Israni S."/>
            <person name="Pitluck S."/>
            <person name="Chain P."/>
            <person name="Malfatti S."/>
            <person name="Shin M."/>
            <person name="Vergez L."/>
            <person name="Schmutz J."/>
            <person name="Larimer F."/>
            <person name="Land M."/>
            <person name="Hauser L."/>
            <person name="Pelletier D.A."/>
            <person name="Kyrpides N."/>
            <person name="Anderson I."/>
            <person name="Oda Y."/>
            <person name="Harwood C.S."/>
            <person name="Richardson P."/>
        </authorList>
    </citation>
    <scope>NUCLEOTIDE SEQUENCE [LARGE SCALE GENOMIC DNA]</scope>
    <source>
        <strain evidence="2 3">HaA2</strain>
    </source>
</reference>
<keyword evidence="3" id="KW-1185">Reference proteome</keyword>
<accession>Q2IX16</accession>
<dbReference type="eggNOG" id="ENOG502ZPN6">
    <property type="taxonomic scope" value="Bacteria"/>
</dbReference>
<protein>
    <submittedName>
        <fullName evidence="2">Uncharacterized protein</fullName>
    </submittedName>
</protein>
<feature type="region of interest" description="Disordered" evidence="1">
    <location>
        <begin position="1"/>
        <end position="21"/>
    </location>
</feature>
<evidence type="ECO:0000256" key="1">
    <source>
        <dbReference type="SAM" id="MobiDB-lite"/>
    </source>
</evidence>
<name>Q2IX16_RHOP2</name>
<dbReference type="RefSeq" id="WP_011441429.1">
    <property type="nucleotide sequence ID" value="NC_007778.1"/>
</dbReference>
<dbReference type="KEGG" id="rpb:RPB_2540"/>
<dbReference type="STRING" id="316058.RPB_2540"/>
<dbReference type="AlphaFoldDB" id="Q2IX16"/>
<sequence>MAKKVGSATAGIGSRDRKDGRRQVLMYMKPEIVKGLKKAALDEERNAYEIAEDAIVAYLKRPRQQKNS</sequence>
<proteinExistence type="predicted"/>